<dbReference type="EMBL" id="JASJQH010006882">
    <property type="protein sequence ID" value="KAK9729344.1"/>
    <property type="molecule type" value="Genomic_DNA"/>
</dbReference>
<feature type="region of interest" description="Disordered" evidence="6">
    <location>
        <begin position="457"/>
        <end position="494"/>
    </location>
</feature>
<organism evidence="10 11">
    <name type="scientific">Basidiobolus ranarum</name>
    <dbReference type="NCBI Taxonomy" id="34480"/>
    <lineage>
        <taxon>Eukaryota</taxon>
        <taxon>Fungi</taxon>
        <taxon>Fungi incertae sedis</taxon>
        <taxon>Zoopagomycota</taxon>
        <taxon>Entomophthoromycotina</taxon>
        <taxon>Basidiobolomycetes</taxon>
        <taxon>Basidiobolales</taxon>
        <taxon>Basidiobolaceae</taxon>
        <taxon>Basidiobolus</taxon>
    </lineage>
</organism>
<comment type="caution">
    <text evidence="10">The sequence shown here is derived from an EMBL/GenBank/DDBJ whole genome shotgun (WGS) entry which is preliminary data.</text>
</comment>
<evidence type="ECO:0000313" key="11">
    <source>
        <dbReference type="Proteomes" id="UP001479436"/>
    </source>
</evidence>
<dbReference type="InterPro" id="IPR017884">
    <property type="entry name" value="SANT_dom"/>
</dbReference>
<feature type="domain" description="Myb-like" evidence="7">
    <location>
        <begin position="239"/>
        <end position="291"/>
    </location>
</feature>
<feature type="domain" description="HTH myb-type" evidence="9">
    <location>
        <begin position="292"/>
        <end position="343"/>
    </location>
</feature>
<dbReference type="Pfam" id="PF13921">
    <property type="entry name" value="Myb_DNA-bind_6"/>
    <property type="match status" value="1"/>
</dbReference>
<dbReference type="Pfam" id="PF00249">
    <property type="entry name" value="Myb_DNA-binding"/>
    <property type="match status" value="2"/>
</dbReference>
<dbReference type="InterPro" id="IPR009057">
    <property type="entry name" value="Homeodomain-like_sf"/>
</dbReference>
<evidence type="ECO:0000259" key="9">
    <source>
        <dbReference type="PROSITE" id="PS51294"/>
    </source>
</evidence>
<feature type="compositionally biased region" description="Basic residues" evidence="6">
    <location>
        <begin position="465"/>
        <end position="477"/>
    </location>
</feature>
<accession>A0ABR2WB98</accession>
<feature type="coiled-coil region" evidence="5">
    <location>
        <begin position="78"/>
        <end position="112"/>
    </location>
</feature>
<evidence type="ECO:0000259" key="7">
    <source>
        <dbReference type="PROSITE" id="PS50090"/>
    </source>
</evidence>
<dbReference type="PROSITE" id="PS51293">
    <property type="entry name" value="SANT"/>
    <property type="match status" value="1"/>
</dbReference>
<dbReference type="PANTHER" id="PTHR46621">
    <property type="entry name" value="SNRNA-ACTIVATING PROTEIN COMPLEX SUBUNIT 4"/>
    <property type="match status" value="1"/>
</dbReference>
<proteinExistence type="predicted"/>
<keyword evidence="3" id="KW-0804">Transcription</keyword>
<feature type="domain" description="HTH myb-type" evidence="9">
    <location>
        <begin position="239"/>
        <end position="283"/>
    </location>
</feature>
<evidence type="ECO:0000256" key="1">
    <source>
        <dbReference type="ARBA" id="ARBA00023015"/>
    </source>
</evidence>
<dbReference type="InterPro" id="IPR001005">
    <property type="entry name" value="SANT/Myb"/>
</dbReference>
<dbReference type="PANTHER" id="PTHR46621:SF1">
    <property type="entry name" value="SNRNA-ACTIVATING PROTEIN COMPLEX SUBUNIT 4"/>
    <property type="match status" value="1"/>
</dbReference>
<evidence type="ECO:0000256" key="3">
    <source>
        <dbReference type="ARBA" id="ARBA00023163"/>
    </source>
</evidence>
<feature type="domain" description="Myb-like" evidence="7">
    <location>
        <begin position="292"/>
        <end position="343"/>
    </location>
</feature>
<dbReference type="InterPro" id="IPR017930">
    <property type="entry name" value="Myb_dom"/>
</dbReference>
<evidence type="ECO:0000256" key="6">
    <source>
        <dbReference type="SAM" id="MobiDB-lite"/>
    </source>
</evidence>
<keyword evidence="11" id="KW-1185">Reference proteome</keyword>
<keyword evidence="1" id="KW-0805">Transcription regulation</keyword>
<keyword evidence="2" id="KW-0238">DNA-binding</keyword>
<evidence type="ECO:0000256" key="2">
    <source>
        <dbReference type="ARBA" id="ARBA00023125"/>
    </source>
</evidence>
<dbReference type="PROSITE" id="PS50090">
    <property type="entry name" value="MYB_LIKE"/>
    <property type="match status" value="4"/>
</dbReference>
<gene>
    <name evidence="10" type="ORF">K7432_000387</name>
</gene>
<protein>
    <submittedName>
        <fullName evidence="10">Uncharacterized protein</fullName>
    </submittedName>
</protein>
<evidence type="ECO:0000313" key="10">
    <source>
        <dbReference type="EMBL" id="KAK9729344.1"/>
    </source>
</evidence>
<feature type="domain" description="HTH myb-type" evidence="9">
    <location>
        <begin position="344"/>
        <end position="399"/>
    </location>
</feature>
<feature type="domain" description="HTH myb-type" evidence="9">
    <location>
        <begin position="402"/>
        <end position="451"/>
    </location>
</feature>
<feature type="domain" description="Myb-like" evidence="7">
    <location>
        <begin position="344"/>
        <end position="395"/>
    </location>
</feature>
<dbReference type="InterPro" id="IPR051575">
    <property type="entry name" value="Myb-like_DNA-bd"/>
</dbReference>
<dbReference type="SUPFAM" id="SSF46689">
    <property type="entry name" value="Homeodomain-like"/>
    <property type="match status" value="3"/>
</dbReference>
<dbReference type="PROSITE" id="PS51294">
    <property type="entry name" value="HTH_MYB"/>
    <property type="match status" value="4"/>
</dbReference>
<feature type="domain" description="SANT" evidence="8">
    <location>
        <begin position="347"/>
        <end position="393"/>
    </location>
</feature>
<evidence type="ECO:0000256" key="4">
    <source>
        <dbReference type="ARBA" id="ARBA00023242"/>
    </source>
</evidence>
<dbReference type="Gene3D" id="1.10.10.60">
    <property type="entry name" value="Homeodomain-like"/>
    <property type="match status" value="5"/>
</dbReference>
<keyword evidence="5" id="KW-0175">Coiled coil</keyword>
<evidence type="ECO:0000259" key="8">
    <source>
        <dbReference type="PROSITE" id="PS51293"/>
    </source>
</evidence>
<keyword evidence="4" id="KW-0539">Nucleus</keyword>
<reference evidence="10 11" key="1">
    <citation type="submission" date="2023-04" db="EMBL/GenBank/DDBJ databases">
        <title>Genome of Basidiobolus ranarum AG-B5.</title>
        <authorList>
            <person name="Stajich J.E."/>
            <person name="Carter-House D."/>
            <person name="Gryganskyi A."/>
        </authorList>
    </citation>
    <scope>NUCLEOTIDE SEQUENCE [LARGE SCALE GENOMIC DNA]</scope>
    <source>
        <strain evidence="10 11">AG-B5</strain>
    </source>
</reference>
<sequence length="608" mass="70700">MILNDVEEVAIETLLDSFPSQELLQEHALVLDNDEDLLNSTTSSTHTPIPSNAEVNDIINQFSHLTSKQEIYDCLSLNLKYQEGLKKQLAQIEEAQKRNVKMQKELRELYLINGKQPKKPPTPTTKQSFHFFAETEGNMPLDNVDTILRRQQPLLVDKFRRWTEKERQNLAKGVRQQNMKILGQKYFNQEKNKLWEVAKKSDRELEMNLEGLDWNIISKYHVPTRKPNECAIQWSCHDHPLINKEEWSKQESHRLVEIVKEMGGRNWPEIAIRLGTNRTAVSCFKQYQSKLNSAMIRNKWTEEEDNILKEAVHVYGERNWQQVAHCLDNRTGQQCLHRWSKTLNPAIRRGRWTSEEDEALRSAVEVYGPGNWVKIQQHVLGRTDVQCRERYMNVLCPNVEQGPWATEEDDRLRKLVSEIGAGKWSQISSHIEGRTDNQCWRRWKMLITEEKLKKLEAAGALPQSKPRKAPKKGPERKRRSDIGRKRKPRKPLSTAIQVKQLKEKMKDTHPSILQSFKLIPVKRSQSSEVNSYVRPVAPTAATVEGFGRLLTSLKISDNFDTEEFPEDQLLNSEEQETEEFQLLQERFQAIFAWPYLISTIGGPVIAKD</sequence>
<feature type="domain" description="Myb-like" evidence="7">
    <location>
        <begin position="396"/>
        <end position="447"/>
    </location>
</feature>
<evidence type="ECO:0000256" key="5">
    <source>
        <dbReference type="SAM" id="Coils"/>
    </source>
</evidence>
<dbReference type="Proteomes" id="UP001479436">
    <property type="component" value="Unassembled WGS sequence"/>
</dbReference>
<dbReference type="CDD" id="cd00167">
    <property type="entry name" value="SANT"/>
    <property type="match status" value="3"/>
</dbReference>
<name>A0ABR2WB98_9FUNG</name>
<dbReference type="SMART" id="SM00717">
    <property type="entry name" value="SANT"/>
    <property type="match status" value="5"/>
</dbReference>